<dbReference type="InterPro" id="IPR051508">
    <property type="entry name" value="Mito_Carrier_Antiporter"/>
</dbReference>
<reference evidence="13" key="1">
    <citation type="submission" date="2025-08" db="UniProtKB">
        <authorList>
            <consortium name="RefSeq"/>
        </authorList>
    </citation>
    <scope>IDENTIFICATION</scope>
    <source>
        <tissue evidence="13">Whole body</tissue>
    </source>
</reference>
<dbReference type="Pfam" id="PF00153">
    <property type="entry name" value="Mito_carr"/>
    <property type="match status" value="3"/>
</dbReference>
<evidence type="ECO:0000256" key="9">
    <source>
        <dbReference type="ARBA" id="ARBA00023136"/>
    </source>
</evidence>
<dbReference type="SUPFAM" id="SSF103506">
    <property type="entry name" value="Mitochondrial carrier"/>
    <property type="match status" value="1"/>
</dbReference>
<protein>
    <submittedName>
        <fullName evidence="13">Solute carrier family 25 member 35-like isoform X1</fullName>
    </submittedName>
</protein>
<dbReference type="Proteomes" id="UP001652626">
    <property type="component" value="Chromosome 8"/>
</dbReference>
<name>A0A8B8HYN7_VANTA</name>
<evidence type="ECO:0000313" key="12">
    <source>
        <dbReference type="Proteomes" id="UP001652626"/>
    </source>
</evidence>
<organism evidence="12 13">
    <name type="scientific">Vanessa tameamea</name>
    <name type="common">Kamehameha butterfly</name>
    <dbReference type="NCBI Taxonomy" id="334116"/>
    <lineage>
        <taxon>Eukaryota</taxon>
        <taxon>Metazoa</taxon>
        <taxon>Ecdysozoa</taxon>
        <taxon>Arthropoda</taxon>
        <taxon>Hexapoda</taxon>
        <taxon>Insecta</taxon>
        <taxon>Pterygota</taxon>
        <taxon>Neoptera</taxon>
        <taxon>Endopterygota</taxon>
        <taxon>Lepidoptera</taxon>
        <taxon>Glossata</taxon>
        <taxon>Ditrysia</taxon>
        <taxon>Papilionoidea</taxon>
        <taxon>Nymphalidae</taxon>
        <taxon>Nymphalinae</taxon>
        <taxon>Vanessa</taxon>
    </lineage>
</organism>
<dbReference type="PANTHER" id="PTHR45928">
    <property type="entry name" value="RE38146P"/>
    <property type="match status" value="1"/>
</dbReference>
<proteinExistence type="inferred from homology"/>
<comment type="subcellular location">
    <subcellularLocation>
        <location evidence="1">Mitochondrion inner membrane</location>
        <topology evidence="1">Multi-pass membrane protein</topology>
    </subcellularLocation>
</comment>
<feature type="repeat" description="Solcar" evidence="10">
    <location>
        <begin position="224"/>
        <end position="315"/>
    </location>
</feature>
<evidence type="ECO:0000256" key="7">
    <source>
        <dbReference type="ARBA" id="ARBA00022989"/>
    </source>
</evidence>
<sequence>MKSDQNQNAMAAKNKDGVLRDVTDMAMGGTSAMFATLFTNPIEVVKTRLQLQGELVSRGKHAVYYKNVPHGLYVIARTEGIIALQNGLPAMLGFQFCLNTFRLGVYRISERRGLTTTSEGRTSVTRGALAAGVGGALGSIAGTPFFLVKTRLQAQATKAIAVGHQHQHSGTMNALADIYRREGFKGLFRGVGPQIPRGAVGSGSQMVSFAFAKEWLKDKGYFQSPLLLSFMGANLGGIVMTLCLNPFDVIATRLSNQPVDGNNRGKLYNGMTDCFLKMLRSEGARAFYKGVGANYLRLGPHTVLLLVCWDQLKILEEYFR</sequence>
<feature type="repeat" description="Solcar" evidence="10">
    <location>
        <begin position="19"/>
        <end position="112"/>
    </location>
</feature>
<keyword evidence="8" id="KW-0496">Mitochondrion</keyword>
<dbReference type="AlphaFoldDB" id="A0A8B8HYN7"/>
<dbReference type="InterPro" id="IPR023395">
    <property type="entry name" value="MCP_dom_sf"/>
</dbReference>
<evidence type="ECO:0000256" key="3">
    <source>
        <dbReference type="ARBA" id="ARBA00022448"/>
    </source>
</evidence>
<comment type="similarity">
    <text evidence="2 11">Belongs to the mitochondrial carrier (TC 2.A.29) family.</text>
</comment>
<evidence type="ECO:0000256" key="11">
    <source>
        <dbReference type="RuleBase" id="RU000488"/>
    </source>
</evidence>
<dbReference type="PROSITE" id="PS50920">
    <property type="entry name" value="SOLCAR"/>
    <property type="match status" value="3"/>
</dbReference>
<evidence type="ECO:0000256" key="1">
    <source>
        <dbReference type="ARBA" id="ARBA00004448"/>
    </source>
</evidence>
<dbReference type="PANTHER" id="PTHR45928:SF1">
    <property type="entry name" value="RE38146P"/>
    <property type="match status" value="1"/>
</dbReference>
<feature type="repeat" description="Solcar" evidence="10">
    <location>
        <begin position="122"/>
        <end position="215"/>
    </location>
</feature>
<evidence type="ECO:0000256" key="2">
    <source>
        <dbReference type="ARBA" id="ARBA00006375"/>
    </source>
</evidence>
<evidence type="ECO:0000256" key="8">
    <source>
        <dbReference type="ARBA" id="ARBA00023128"/>
    </source>
</evidence>
<keyword evidence="9 10" id="KW-0472">Membrane</keyword>
<dbReference type="OrthoDB" id="6703404at2759"/>
<dbReference type="Gene3D" id="1.50.40.10">
    <property type="entry name" value="Mitochondrial carrier domain"/>
    <property type="match status" value="1"/>
</dbReference>
<dbReference type="GeneID" id="113396295"/>
<evidence type="ECO:0000256" key="5">
    <source>
        <dbReference type="ARBA" id="ARBA00022737"/>
    </source>
</evidence>
<keyword evidence="5" id="KW-0677">Repeat</keyword>
<keyword evidence="3 11" id="KW-0813">Transport</keyword>
<evidence type="ECO:0000256" key="10">
    <source>
        <dbReference type="PROSITE-ProRule" id="PRU00282"/>
    </source>
</evidence>
<evidence type="ECO:0000256" key="4">
    <source>
        <dbReference type="ARBA" id="ARBA00022692"/>
    </source>
</evidence>
<dbReference type="GO" id="GO:0005743">
    <property type="term" value="C:mitochondrial inner membrane"/>
    <property type="evidence" value="ECO:0007669"/>
    <property type="project" value="UniProtKB-SubCell"/>
</dbReference>
<keyword evidence="7" id="KW-1133">Transmembrane helix</keyword>
<evidence type="ECO:0000313" key="13">
    <source>
        <dbReference type="RefSeq" id="XP_026489974.1"/>
    </source>
</evidence>
<keyword evidence="6" id="KW-0999">Mitochondrion inner membrane</keyword>
<keyword evidence="12" id="KW-1185">Reference proteome</keyword>
<dbReference type="RefSeq" id="XP_026489974.1">
    <property type="nucleotide sequence ID" value="XM_026634189.2"/>
</dbReference>
<evidence type="ECO:0000256" key="6">
    <source>
        <dbReference type="ARBA" id="ARBA00022792"/>
    </source>
</evidence>
<gene>
    <name evidence="13" type="primary">LOC113396295</name>
</gene>
<dbReference type="InterPro" id="IPR018108">
    <property type="entry name" value="MCP_transmembrane"/>
</dbReference>
<accession>A0A8B8HYN7</accession>
<keyword evidence="4 10" id="KW-0812">Transmembrane</keyword>